<dbReference type="PRINTS" id="PR00385">
    <property type="entry name" value="P450"/>
</dbReference>
<keyword evidence="5 9" id="KW-0560">Oxidoreductase</keyword>
<dbReference type="Proteomes" id="UP000887575">
    <property type="component" value="Unassembled WGS sequence"/>
</dbReference>
<comment type="cofactor">
    <cofactor evidence="1 8">
        <name>heme</name>
        <dbReference type="ChEBI" id="CHEBI:30413"/>
    </cofactor>
</comment>
<accession>A0AAF3EQ06</accession>
<dbReference type="WBParaSite" id="MBELARI_LOCUS16049">
    <property type="protein sequence ID" value="MBELARI_LOCUS16049"/>
    <property type="gene ID" value="MBELARI_LOCUS16049"/>
</dbReference>
<evidence type="ECO:0000256" key="7">
    <source>
        <dbReference type="ARBA" id="ARBA00023033"/>
    </source>
</evidence>
<evidence type="ECO:0000256" key="5">
    <source>
        <dbReference type="ARBA" id="ARBA00023002"/>
    </source>
</evidence>
<reference evidence="11" key="1">
    <citation type="submission" date="2024-02" db="UniProtKB">
        <authorList>
            <consortium name="WormBaseParasite"/>
        </authorList>
    </citation>
    <scope>IDENTIFICATION</scope>
</reference>
<evidence type="ECO:0008006" key="12">
    <source>
        <dbReference type="Google" id="ProtNLM"/>
    </source>
</evidence>
<evidence type="ECO:0000256" key="2">
    <source>
        <dbReference type="ARBA" id="ARBA00010617"/>
    </source>
</evidence>
<protein>
    <recommendedName>
        <fullName evidence="12">Cytochrome P450</fullName>
    </recommendedName>
</protein>
<evidence type="ECO:0000256" key="9">
    <source>
        <dbReference type="RuleBase" id="RU000461"/>
    </source>
</evidence>
<evidence type="ECO:0000313" key="11">
    <source>
        <dbReference type="WBParaSite" id="MBELARI_LOCUS16049"/>
    </source>
</evidence>
<dbReference type="AlphaFoldDB" id="A0AAF3EQ06"/>
<dbReference type="InterPro" id="IPR017972">
    <property type="entry name" value="Cyt_P450_CS"/>
</dbReference>
<dbReference type="PROSITE" id="PS00086">
    <property type="entry name" value="CYTOCHROME_P450"/>
    <property type="match status" value="1"/>
</dbReference>
<dbReference type="InterPro" id="IPR002401">
    <property type="entry name" value="Cyt_P450_E_grp-I"/>
</dbReference>
<feature type="binding site" description="axial binding residue" evidence="8">
    <location>
        <position position="457"/>
    </location>
    <ligand>
        <name>heme</name>
        <dbReference type="ChEBI" id="CHEBI:30413"/>
    </ligand>
    <ligandPart>
        <name>Fe</name>
        <dbReference type="ChEBI" id="CHEBI:18248"/>
    </ligandPart>
</feature>
<dbReference type="GO" id="GO:0004497">
    <property type="term" value="F:monooxygenase activity"/>
    <property type="evidence" value="ECO:0007669"/>
    <property type="project" value="UniProtKB-KW"/>
</dbReference>
<evidence type="ECO:0000256" key="6">
    <source>
        <dbReference type="ARBA" id="ARBA00023004"/>
    </source>
</evidence>
<proteinExistence type="inferred from homology"/>
<sequence>MIFELLLIGLATSALYYLIFAYKRANYWRSQGVPGPKNPLFFGLYDQVYNANKPWMMEMEKMTKEYGKIWGHNEGVHRVLVVADPKVAHEIYHTRHEEFQTRRGNHLLHMNRYEPVMHLLDARGTRWKRMRSISNPLFTNNSLRKMMDLVGDSSEHLIKHLSKHVGKEAFNIHRYYQEFSMDVINRLALGEKRSTQFETELVDIMKRIFERDMREPFICLAVMFPRFRMLFRRGFELYYLMKGGSGMKLMKKVVTAVEGRRKARAAGEVTPGDFIDMFLDAEQEDFNLDYDKAFDRRDIGHLQRALTKEEAIGSCFMFLLAGFDTTANSLGYATHYLARNPEIRERLRDEIKGVIGDATLKFDDLPQMKYLDCFVKESLRFHPVANQVSARVVEKDCDLAGVHLEKGTLIQIDGYSMQKDPEVWGDDAEEFNPDRWMNTTAEQSQAFVAFGQGPRMCVGQRLGLTEMKMGIAKVLLNFDVIAPENADNEIHRIGAVTVAPITVDVCLKAIHA</sequence>
<evidence type="ECO:0000256" key="8">
    <source>
        <dbReference type="PIRSR" id="PIRSR602401-1"/>
    </source>
</evidence>
<dbReference type="Pfam" id="PF00067">
    <property type="entry name" value="p450"/>
    <property type="match status" value="1"/>
</dbReference>
<evidence type="ECO:0000256" key="1">
    <source>
        <dbReference type="ARBA" id="ARBA00001971"/>
    </source>
</evidence>
<dbReference type="InterPro" id="IPR036396">
    <property type="entry name" value="Cyt_P450_sf"/>
</dbReference>
<dbReference type="GO" id="GO:0016705">
    <property type="term" value="F:oxidoreductase activity, acting on paired donors, with incorporation or reduction of molecular oxygen"/>
    <property type="evidence" value="ECO:0007669"/>
    <property type="project" value="InterPro"/>
</dbReference>
<evidence type="ECO:0000256" key="4">
    <source>
        <dbReference type="ARBA" id="ARBA00022723"/>
    </source>
</evidence>
<dbReference type="PANTHER" id="PTHR24292">
    <property type="entry name" value="CYTOCHROME P450"/>
    <property type="match status" value="1"/>
</dbReference>
<dbReference type="InterPro" id="IPR001128">
    <property type="entry name" value="Cyt_P450"/>
</dbReference>
<keyword evidence="4 8" id="KW-0479">Metal-binding</keyword>
<keyword evidence="7 9" id="KW-0503">Monooxygenase</keyword>
<keyword evidence="6 8" id="KW-0408">Iron</keyword>
<evidence type="ECO:0000313" key="10">
    <source>
        <dbReference type="Proteomes" id="UP000887575"/>
    </source>
</evidence>
<dbReference type="FunFam" id="1.10.630.10:FF:000182">
    <property type="entry name" value="Cytochrome P450 3A4"/>
    <property type="match status" value="1"/>
</dbReference>
<dbReference type="GO" id="GO:0005506">
    <property type="term" value="F:iron ion binding"/>
    <property type="evidence" value="ECO:0007669"/>
    <property type="project" value="InterPro"/>
</dbReference>
<dbReference type="PANTHER" id="PTHR24292:SF102">
    <property type="entry name" value="CYTOCHROME P450 FAMILY-RELATED"/>
    <property type="match status" value="1"/>
</dbReference>
<dbReference type="Gene3D" id="1.10.630.10">
    <property type="entry name" value="Cytochrome P450"/>
    <property type="match status" value="1"/>
</dbReference>
<dbReference type="PRINTS" id="PR00463">
    <property type="entry name" value="EP450I"/>
</dbReference>
<dbReference type="GO" id="GO:0020037">
    <property type="term" value="F:heme binding"/>
    <property type="evidence" value="ECO:0007669"/>
    <property type="project" value="InterPro"/>
</dbReference>
<comment type="similarity">
    <text evidence="2 9">Belongs to the cytochrome P450 family.</text>
</comment>
<name>A0AAF3EQ06_9BILA</name>
<organism evidence="10 11">
    <name type="scientific">Mesorhabditis belari</name>
    <dbReference type="NCBI Taxonomy" id="2138241"/>
    <lineage>
        <taxon>Eukaryota</taxon>
        <taxon>Metazoa</taxon>
        <taxon>Ecdysozoa</taxon>
        <taxon>Nematoda</taxon>
        <taxon>Chromadorea</taxon>
        <taxon>Rhabditida</taxon>
        <taxon>Rhabditina</taxon>
        <taxon>Rhabditomorpha</taxon>
        <taxon>Rhabditoidea</taxon>
        <taxon>Rhabditidae</taxon>
        <taxon>Mesorhabditinae</taxon>
        <taxon>Mesorhabditis</taxon>
    </lineage>
</organism>
<evidence type="ECO:0000256" key="3">
    <source>
        <dbReference type="ARBA" id="ARBA00022617"/>
    </source>
</evidence>
<dbReference type="InterPro" id="IPR050476">
    <property type="entry name" value="Insect_CytP450_Detox"/>
</dbReference>
<keyword evidence="10" id="KW-1185">Reference proteome</keyword>
<dbReference type="SUPFAM" id="SSF48264">
    <property type="entry name" value="Cytochrome P450"/>
    <property type="match status" value="1"/>
</dbReference>
<keyword evidence="3 8" id="KW-0349">Heme</keyword>